<name>A0ABV0WE22_9TELE</name>
<feature type="non-terminal residue" evidence="2">
    <location>
        <position position="1"/>
    </location>
</feature>
<dbReference type="Proteomes" id="UP001444071">
    <property type="component" value="Unassembled WGS sequence"/>
</dbReference>
<organism evidence="2 3">
    <name type="scientific">Xenotaenia resolanae</name>
    <dbReference type="NCBI Taxonomy" id="208358"/>
    <lineage>
        <taxon>Eukaryota</taxon>
        <taxon>Metazoa</taxon>
        <taxon>Chordata</taxon>
        <taxon>Craniata</taxon>
        <taxon>Vertebrata</taxon>
        <taxon>Euteleostomi</taxon>
        <taxon>Actinopterygii</taxon>
        <taxon>Neopterygii</taxon>
        <taxon>Teleostei</taxon>
        <taxon>Neoteleostei</taxon>
        <taxon>Acanthomorphata</taxon>
        <taxon>Ovalentaria</taxon>
        <taxon>Atherinomorphae</taxon>
        <taxon>Cyprinodontiformes</taxon>
        <taxon>Goodeidae</taxon>
        <taxon>Xenotaenia</taxon>
    </lineage>
</organism>
<sequence>CVASLKKFSILWFVQGKRSQHNYCAKDILEDMTQSWPSQQALGGDQAQPILYNAKDAKHSAAQHRQSRGDAQQRMARHPYVAPHKSMLADDLKLSSDEDDTQRAIHESASWDRHSLSAQRAYTHGRRVRHSSSDSSDSDSSAESASSSSTSLHSRGPSPDLHLDPQSPTNTQPLCNNKE</sequence>
<dbReference type="PANTHER" id="PTHR10528:SF16">
    <property type="entry name" value="AF4_FMR2 FAMILY MEMBER 3"/>
    <property type="match status" value="1"/>
</dbReference>
<gene>
    <name evidence="2" type="ORF">XENORESO_004145</name>
</gene>
<dbReference type="EMBL" id="JAHRIM010041759">
    <property type="protein sequence ID" value="MEQ2267299.1"/>
    <property type="molecule type" value="Genomic_DNA"/>
</dbReference>
<feature type="region of interest" description="Disordered" evidence="1">
    <location>
        <begin position="56"/>
        <end position="179"/>
    </location>
</feature>
<evidence type="ECO:0000313" key="2">
    <source>
        <dbReference type="EMBL" id="MEQ2267299.1"/>
    </source>
</evidence>
<evidence type="ECO:0000313" key="3">
    <source>
        <dbReference type="Proteomes" id="UP001444071"/>
    </source>
</evidence>
<feature type="compositionally biased region" description="Polar residues" evidence="1">
    <location>
        <begin position="166"/>
        <end position="179"/>
    </location>
</feature>
<reference evidence="2 3" key="1">
    <citation type="submission" date="2021-06" db="EMBL/GenBank/DDBJ databases">
        <authorList>
            <person name="Palmer J.M."/>
        </authorList>
    </citation>
    <scope>NUCLEOTIDE SEQUENCE [LARGE SCALE GENOMIC DNA]</scope>
    <source>
        <strain evidence="2 3">XR_2019</strain>
        <tissue evidence="2">Muscle</tissue>
    </source>
</reference>
<evidence type="ECO:0000256" key="1">
    <source>
        <dbReference type="SAM" id="MobiDB-lite"/>
    </source>
</evidence>
<comment type="caution">
    <text evidence="2">The sequence shown here is derived from an EMBL/GenBank/DDBJ whole genome shotgun (WGS) entry which is preliminary data.</text>
</comment>
<dbReference type="PANTHER" id="PTHR10528">
    <property type="entry name" value="AF4/FMR2 FAMILY MEMBER"/>
    <property type="match status" value="1"/>
</dbReference>
<feature type="compositionally biased region" description="Low complexity" evidence="1">
    <location>
        <begin position="133"/>
        <end position="151"/>
    </location>
</feature>
<protein>
    <submittedName>
        <fullName evidence="2">Uncharacterized protein</fullName>
    </submittedName>
</protein>
<feature type="non-terminal residue" evidence="2">
    <location>
        <position position="179"/>
    </location>
</feature>
<accession>A0ABV0WE22</accession>
<proteinExistence type="predicted"/>
<feature type="compositionally biased region" description="Basic and acidic residues" evidence="1">
    <location>
        <begin position="87"/>
        <end position="115"/>
    </location>
</feature>
<dbReference type="InterPro" id="IPR007797">
    <property type="entry name" value="AF4/FMR2"/>
</dbReference>
<keyword evidence="3" id="KW-1185">Reference proteome</keyword>
<dbReference type="Pfam" id="PF05110">
    <property type="entry name" value="AF-4"/>
    <property type="match status" value="1"/>
</dbReference>